<dbReference type="Gene3D" id="3.30.70.100">
    <property type="match status" value="1"/>
</dbReference>
<keyword evidence="9 10" id="KW-0472">Membrane</keyword>
<reference evidence="13 14" key="1">
    <citation type="submission" date="2016-10" db="EMBL/GenBank/DDBJ databases">
        <authorList>
            <person name="de Groot N.N."/>
        </authorList>
    </citation>
    <scope>NUCLEOTIDE SEQUENCE [LARGE SCALE GENOMIC DNA]</scope>
    <source>
        <strain evidence="13 14">CGMCC 4.1877</strain>
    </source>
</reference>
<feature type="transmembrane region" description="Helical" evidence="10">
    <location>
        <begin position="744"/>
        <end position="762"/>
    </location>
</feature>
<dbReference type="PROSITE" id="PS00154">
    <property type="entry name" value="ATPASE_E1_E2"/>
    <property type="match status" value="1"/>
</dbReference>
<dbReference type="SFLD" id="SFLDF00027">
    <property type="entry name" value="p-type_atpase"/>
    <property type="match status" value="1"/>
</dbReference>
<dbReference type="InterPro" id="IPR044492">
    <property type="entry name" value="P_typ_ATPase_HD_dom"/>
</dbReference>
<dbReference type="InterPro" id="IPR023298">
    <property type="entry name" value="ATPase_P-typ_TM_dom_sf"/>
</dbReference>
<dbReference type="AlphaFoldDB" id="A0A1I5D8H1"/>
<keyword evidence="5 10" id="KW-0547">Nucleotide-binding</keyword>
<keyword evidence="7" id="KW-1278">Translocase</keyword>
<evidence type="ECO:0000256" key="3">
    <source>
        <dbReference type="ARBA" id="ARBA00022692"/>
    </source>
</evidence>
<dbReference type="GO" id="GO:0043682">
    <property type="term" value="F:P-type divalent copper transporter activity"/>
    <property type="evidence" value="ECO:0007669"/>
    <property type="project" value="TreeGrafter"/>
</dbReference>
<dbReference type="RefSeq" id="WP_245773712.1">
    <property type="nucleotide sequence ID" value="NZ_FOUY01000025.1"/>
</dbReference>
<keyword evidence="10" id="KW-1003">Cell membrane</keyword>
<evidence type="ECO:0000256" key="1">
    <source>
        <dbReference type="ARBA" id="ARBA00004651"/>
    </source>
</evidence>
<feature type="transmembrane region" description="Helical" evidence="10">
    <location>
        <begin position="172"/>
        <end position="190"/>
    </location>
</feature>
<dbReference type="Pfam" id="PF00702">
    <property type="entry name" value="Hydrolase"/>
    <property type="match status" value="1"/>
</dbReference>
<feature type="transmembrane region" description="Helical" evidence="10">
    <location>
        <begin position="210"/>
        <end position="228"/>
    </location>
</feature>
<dbReference type="InterPro" id="IPR008250">
    <property type="entry name" value="ATPase_P-typ_transduc_dom_A_sf"/>
</dbReference>
<evidence type="ECO:0000256" key="11">
    <source>
        <dbReference type="SAM" id="MobiDB-lite"/>
    </source>
</evidence>
<dbReference type="PRINTS" id="PR00119">
    <property type="entry name" value="CATATPASE"/>
</dbReference>
<dbReference type="GO" id="GO:0005524">
    <property type="term" value="F:ATP binding"/>
    <property type="evidence" value="ECO:0007669"/>
    <property type="project" value="UniProtKB-UniRule"/>
</dbReference>
<dbReference type="Gene3D" id="3.40.1110.10">
    <property type="entry name" value="Calcium-transporting ATPase, cytoplasmic domain N"/>
    <property type="match status" value="1"/>
</dbReference>
<dbReference type="GO" id="GO:0005507">
    <property type="term" value="F:copper ion binding"/>
    <property type="evidence" value="ECO:0007669"/>
    <property type="project" value="TreeGrafter"/>
</dbReference>
<keyword evidence="3 10" id="KW-0812">Transmembrane</keyword>
<dbReference type="NCBIfam" id="TIGR01525">
    <property type="entry name" value="ATPase-IB_hvy"/>
    <property type="match status" value="1"/>
</dbReference>
<dbReference type="InterPro" id="IPR036412">
    <property type="entry name" value="HAD-like_sf"/>
</dbReference>
<dbReference type="InterPro" id="IPR023214">
    <property type="entry name" value="HAD_sf"/>
</dbReference>
<feature type="region of interest" description="Disordered" evidence="11">
    <location>
        <begin position="780"/>
        <end position="799"/>
    </location>
</feature>
<proteinExistence type="inferred from homology"/>
<dbReference type="GO" id="GO:0055070">
    <property type="term" value="P:copper ion homeostasis"/>
    <property type="evidence" value="ECO:0007669"/>
    <property type="project" value="TreeGrafter"/>
</dbReference>
<dbReference type="InterPro" id="IPR017969">
    <property type="entry name" value="Heavy-metal-associated_CS"/>
</dbReference>
<dbReference type="SUPFAM" id="SSF55008">
    <property type="entry name" value="HMA, heavy metal-associated domain"/>
    <property type="match status" value="1"/>
</dbReference>
<dbReference type="SFLD" id="SFLDG00002">
    <property type="entry name" value="C1.7:_P-type_atpase_like"/>
    <property type="match status" value="1"/>
</dbReference>
<evidence type="ECO:0000256" key="9">
    <source>
        <dbReference type="ARBA" id="ARBA00023136"/>
    </source>
</evidence>
<evidence type="ECO:0000256" key="8">
    <source>
        <dbReference type="ARBA" id="ARBA00022989"/>
    </source>
</evidence>
<evidence type="ECO:0000256" key="5">
    <source>
        <dbReference type="ARBA" id="ARBA00022741"/>
    </source>
</evidence>
<protein>
    <submittedName>
        <fullName evidence="13">Cation-transporting P-type ATPase A/B/Cu+-exporting ATPase</fullName>
    </submittedName>
</protein>
<sequence length="799" mass="82752">MSIDSAADRVGTETDVRTVELRIDGMTCAACVGRVERKLGKLDGVRATVNLATERAVVEYPGETPVTTLVETVRKAGYGATEVRAHADTGDAATEDDTALRRLRRRMAVALVLFIPLADLSLAMSLVPTLRFPGWQWVVVALALPVVVWAAWPFHRTAFVNLRHGSTSMDTLVSLGVISASAWSLGEMAFLDTRATLTGWEAVLHPSGPLYLEVAAGVTTFVLAGRYFEARARRTAGRVMRSLAALETDEVTVLVDGTEKRVPVGRLRVGDRFLARPGERIAADGVVETGRAAVDTSAMTGEPVPVEVGPGEAVTGGTIPSGGRLVVVAEQVGADTRLARMIAAVERAQTEKSATQRLVDRVSSVFVPIVLVLAVLTLLGWLLAGAGWTGALGPAIAVVIIACPCALGLATPTALMVATGRGAELGIFVKGYRALETTRAADTVVLDKTGTLTTGRMTVADVAVADDADPDVLLARAAAVESGSEHAIAEAIRAHAREAGLSVPPVEDFVALPGLGARGTVDGTEVTVGRPPEETGPLAERIAGWEAAGHTVIAVHTRRAGHDTAGHDTAGHDTAGHDTAEPGTLAGVVALSDPVKESAPVAVAELVAMGLRPVLLTGDRPAAAQAVARACGITDVVAGAMPDGKVDHVRSLQEQGRTVAMVGDGVNDAAALAAADLGIAVGSGTDVALEAADVVLVRDDLRVLPATVELARATMSTIRGNLWWAFGYNTAAIPVAMAGLLNPLLAGAAMAVSSFLVVTNSLRLRRAASWADGALGAVRGTERDEEEQYVPAGPGPERP</sequence>
<dbReference type="PROSITE" id="PS50846">
    <property type="entry name" value="HMA_2"/>
    <property type="match status" value="1"/>
</dbReference>
<dbReference type="NCBIfam" id="TIGR01494">
    <property type="entry name" value="ATPase_P-type"/>
    <property type="match status" value="2"/>
</dbReference>
<evidence type="ECO:0000313" key="14">
    <source>
        <dbReference type="Proteomes" id="UP000199614"/>
    </source>
</evidence>
<dbReference type="GO" id="GO:0016887">
    <property type="term" value="F:ATP hydrolysis activity"/>
    <property type="evidence" value="ECO:0007669"/>
    <property type="project" value="InterPro"/>
</dbReference>
<dbReference type="PANTHER" id="PTHR43520:SF8">
    <property type="entry name" value="P-TYPE CU(+) TRANSPORTER"/>
    <property type="match status" value="1"/>
</dbReference>
<dbReference type="PANTHER" id="PTHR43520">
    <property type="entry name" value="ATP7, ISOFORM B"/>
    <property type="match status" value="1"/>
</dbReference>
<feature type="transmembrane region" description="Helical" evidence="10">
    <location>
        <begin position="108"/>
        <end position="128"/>
    </location>
</feature>
<evidence type="ECO:0000256" key="6">
    <source>
        <dbReference type="ARBA" id="ARBA00022840"/>
    </source>
</evidence>
<dbReference type="PRINTS" id="PR00940">
    <property type="entry name" value="CATPATPASEA"/>
</dbReference>
<dbReference type="Proteomes" id="UP000199614">
    <property type="component" value="Unassembled WGS sequence"/>
</dbReference>
<accession>A0A1I5D8H1</accession>
<comment type="similarity">
    <text evidence="2 10">Belongs to the cation transport ATPase (P-type) (TC 3.A.3) family. Type IB subfamily.</text>
</comment>
<dbReference type="Gene3D" id="1.20.1110.10">
    <property type="entry name" value="Calcium-transporting ATPase, transmembrane domain"/>
    <property type="match status" value="1"/>
</dbReference>
<gene>
    <name evidence="13" type="ORF">SAMN05216207_102574</name>
</gene>
<dbReference type="SUPFAM" id="SSF56784">
    <property type="entry name" value="HAD-like"/>
    <property type="match status" value="1"/>
</dbReference>
<dbReference type="Pfam" id="PF00403">
    <property type="entry name" value="HMA"/>
    <property type="match status" value="1"/>
</dbReference>
<comment type="subcellular location">
    <subcellularLocation>
        <location evidence="1">Cell membrane</location>
        <topology evidence="1">Multi-pass membrane protein</topology>
    </subcellularLocation>
</comment>
<dbReference type="InterPro" id="IPR059000">
    <property type="entry name" value="ATPase_P-type_domA"/>
</dbReference>
<dbReference type="Pfam" id="PF00122">
    <property type="entry name" value="E1-E2_ATPase"/>
    <property type="match status" value="1"/>
</dbReference>
<name>A0A1I5D8H1_PSUAM</name>
<dbReference type="Gene3D" id="3.40.50.1000">
    <property type="entry name" value="HAD superfamily/HAD-like"/>
    <property type="match status" value="1"/>
</dbReference>
<dbReference type="CDD" id="cd00371">
    <property type="entry name" value="HMA"/>
    <property type="match status" value="1"/>
</dbReference>
<keyword evidence="14" id="KW-1185">Reference proteome</keyword>
<dbReference type="InterPro" id="IPR018303">
    <property type="entry name" value="ATPase_P-typ_P_site"/>
</dbReference>
<dbReference type="Gene3D" id="2.70.150.10">
    <property type="entry name" value="Calcium-transporting ATPase, cytoplasmic transduction domain A"/>
    <property type="match status" value="1"/>
</dbReference>
<dbReference type="SUPFAM" id="SSF81653">
    <property type="entry name" value="Calcium ATPase, transduction domain A"/>
    <property type="match status" value="1"/>
</dbReference>
<dbReference type="InterPro" id="IPR001757">
    <property type="entry name" value="P_typ_ATPase"/>
</dbReference>
<dbReference type="PROSITE" id="PS01047">
    <property type="entry name" value="HMA_1"/>
    <property type="match status" value="1"/>
</dbReference>
<dbReference type="EMBL" id="FOUY01000025">
    <property type="protein sequence ID" value="SFN95512.1"/>
    <property type="molecule type" value="Genomic_DNA"/>
</dbReference>
<dbReference type="SUPFAM" id="SSF81665">
    <property type="entry name" value="Calcium ATPase, transmembrane domain M"/>
    <property type="match status" value="1"/>
</dbReference>
<evidence type="ECO:0000313" key="13">
    <source>
        <dbReference type="EMBL" id="SFN95512.1"/>
    </source>
</evidence>
<dbReference type="GO" id="GO:0005886">
    <property type="term" value="C:plasma membrane"/>
    <property type="evidence" value="ECO:0007669"/>
    <property type="project" value="UniProtKB-SubCell"/>
</dbReference>
<keyword evidence="6 10" id="KW-0067">ATP-binding</keyword>
<feature type="transmembrane region" description="Helical" evidence="10">
    <location>
        <begin position="362"/>
        <end position="383"/>
    </location>
</feature>
<evidence type="ECO:0000256" key="7">
    <source>
        <dbReference type="ARBA" id="ARBA00022967"/>
    </source>
</evidence>
<organism evidence="13 14">
    <name type="scientific">Pseudonocardia ammonioxydans</name>
    <dbReference type="NCBI Taxonomy" id="260086"/>
    <lineage>
        <taxon>Bacteria</taxon>
        <taxon>Bacillati</taxon>
        <taxon>Actinomycetota</taxon>
        <taxon>Actinomycetes</taxon>
        <taxon>Pseudonocardiales</taxon>
        <taxon>Pseudonocardiaceae</taxon>
        <taxon>Pseudonocardia</taxon>
    </lineage>
</organism>
<evidence type="ECO:0000256" key="4">
    <source>
        <dbReference type="ARBA" id="ARBA00022723"/>
    </source>
</evidence>
<feature type="transmembrane region" description="Helical" evidence="10">
    <location>
        <begin position="134"/>
        <end position="152"/>
    </location>
</feature>
<feature type="transmembrane region" description="Helical" evidence="10">
    <location>
        <begin position="722"/>
        <end position="738"/>
    </location>
</feature>
<dbReference type="SFLD" id="SFLDS00003">
    <property type="entry name" value="Haloacid_Dehalogenase"/>
    <property type="match status" value="1"/>
</dbReference>
<dbReference type="InterPro" id="IPR027256">
    <property type="entry name" value="P-typ_ATPase_IB"/>
</dbReference>
<dbReference type="InterPro" id="IPR006121">
    <property type="entry name" value="HMA_dom"/>
</dbReference>
<dbReference type="InterPro" id="IPR036163">
    <property type="entry name" value="HMA_dom_sf"/>
</dbReference>
<feature type="transmembrane region" description="Helical" evidence="10">
    <location>
        <begin position="395"/>
        <end position="418"/>
    </location>
</feature>
<evidence type="ECO:0000256" key="2">
    <source>
        <dbReference type="ARBA" id="ARBA00006024"/>
    </source>
</evidence>
<feature type="domain" description="HMA" evidence="12">
    <location>
        <begin position="17"/>
        <end position="81"/>
    </location>
</feature>
<keyword evidence="4 10" id="KW-0479">Metal-binding</keyword>
<dbReference type="InterPro" id="IPR023299">
    <property type="entry name" value="ATPase_P-typ_cyto_dom_N"/>
</dbReference>
<dbReference type="STRING" id="260086.SAMN05216207_102574"/>
<dbReference type="FunFam" id="3.30.70.100:FF:000005">
    <property type="entry name" value="Copper-exporting P-type ATPase A"/>
    <property type="match status" value="1"/>
</dbReference>
<evidence type="ECO:0000259" key="12">
    <source>
        <dbReference type="PROSITE" id="PS50846"/>
    </source>
</evidence>
<keyword evidence="8 10" id="KW-1133">Transmembrane helix</keyword>
<dbReference type="InterPro" id="IPR000579">
    <property type="entry name" value="Cation-trans_P-type_ATPase_A/B"/>
</dbReference>
<evidence type="ECO:0000256" key="10">
    <source>
        <dbReference type="RuleBase" id="RU362081"/>
    </source>
</evidence>